<feature type="non-terminal residue" evidence="1">
    <location>
        <position position="1"/>
    </location>
</feature>
<organism evidence="1">
    <name type="scientific">marine sediment metagenome</name>
    <dbReference type="NCBI Taxonomy" id="412755"/>
    <lineage>
        <taxon>unclassified sequences</taxon>
        <taxon>metagenomes</taxon>
        <taxon>ecological metagenomes</taxon>
    </lineage>
</organism>
<protein>
    <recommendedName>
        <fullName evidence="2">Trigger factor C-terminal domain-containing protein</fullName>
    </recommendedName>
</protein>
<dbReference type="EMBL" id="LAZR01059738">
    <property type="protein sequence ID" value="KKK67167.1"/>
    <property type="molecule type" value="Genomic_DNA"/>
</dbReference>
<sequence length="148" mass="17357">LNDVTETLIEETTFDLPSEFLTRWIQNSGDEELTEKQAKAEYERSEKGLRYQLIEGKIIADNEMQITFEEIKAYAKEMIKAQMAQYGQADPEEKQLDDIAARILSNQDEVKRLSEQLMNKKLLDFFKEKVKTKTKEVSFDDFVKEAYK</sequence>
<dbReference type="InterPro" id="IPR037041">
    <property type="entry name" value="Trigger_fac_C_sf"/>
</dbReference>
<evidence type="ECO:0008006" key="2">
    <source>
        <dbReference type="Google" id="ProtNLM"/>
    </source>
</evidence>
<evidence type="ECO:0000313" key="1">
    <source>
        <dbReference type="EMBL" id="KKK67167.1"/>
    </source>
</evidence>
<dbReference type="SUPFAM" id="SSF109998">
    <property type="entry name" value="Triger factor/SurA peptide-binding domain-like"/>
    <property type="match status" value="1"/>
</dbReference>
<proteinExistence type="predicted"/>
<dbReference type="AlphaFoldDB" id="A0A0F8XD94"/>
<dbReference type="InterPro" id="IPR027304">
    <property type="entry name" value="Trigger_fact/SurA_dom_sf"/>
</dbReference>
<name>A0A0F8XD94_9ZZZZ</name>
<gene>
    <name evidence="1" type="ORF">LCGC14_2956770</name>
</gene>
<accession>A0A0F8XD94</accession>
<dbReference type="GO" id="GO:0006457">
    <property type="term" value="P:protein folding"/>
    <property type="evidence" value="ECO:0007669"/>
    <property type="project" value="InterPro"/>
</dbReference>
<reference evidence="1" key="1">
    <citation type="journal article" date="2015" name="Nature">
        <title>Complex archaea that bridge the gap between prokaryotes and eukaryotes.</title>
        <authorList>
            <person name="Spang A."/>
            <person name="Saw J.H."/>
            <person name="Jorgensen S.L."/>
            <person name="Zaremba-Niedzwiedzka K."/>
            <person name="Martijn J."/>
            <person name="Lind A.E."/>
            <person name="van Eijk R."/>
            <person name="Schleper C."/>
            <person name="Guy L."/>
            <person name="Ettema T.J."/>
        </authorList>
    </citation>
    <scope>NUCLEOTIDE SEQUENCE</scope>
</reference>
<comment type="caution">
    <text evidence="1">The sequence shown here is derived from an EMBL/GenBank/DDBJ whole genome shotgun (WGS) entry which is preliminary data.</text>
</comment>
<dbReference type="Gene3D" id="1.10.3120.10">
    <property type="entry name" value="Trigger factor, C-terminal domain"/>
    <property type="match status" value="1"/>
</dbReference>
<dbReference type="GO" id="GO:0015031">
    <property type="term" value="P:protein transport"/>
    <property type="evidence" value="ECO:0007669"/>
    <property type="project" value="InterPro"/>
</dbReference>